<gene>
    <name evidence="1" type="ORF">IQ276_00865</name>
</gene>
<dbReference type="Proteomes" id="UP000622533">
    <property type="component" value="Unassembled WGS sequence"/>
</dbReference>
<organism evidence="1 2">
    <name type="scientific">Desmonostoc muscorum LEGE 12446</name>
    <dbReference type="NCBI Taxonomy" id="1828758"/>
    <lineage>
        <taxon>Bacteria</taxon>
        <taxon>Bacillati</taxon>
        <taxon>Cyanobacteriota</taxon>
        <taxon>Cyanophyceae</taxon>
        <taxon>Nostocales</taxon>
        <taxon>Nostocaceae</taxon>
        <taxon>Desmonostoc</taxon>
    </lineage>
</organism>
<sequence>MVRFMIEDERSQSTKIQVYSGSQLDEVQKFVGAPNLAPLTCTLTVNDSFLKQNRQV</sequence>
<dbReference type="EMBL" id="JADEXS010000005">
    <property type="protein sequence ID" value="MBE9021056.1"/>
    <property type="molecule type" value="Genomic_DNA"/>
</dbReference>
<keyword evidence="2" id="KW-1185">Reference proteome</keyword>
<dbReference type="RefSeq" id="WP_193912878.1">
    <property type="nucleotide sequence ID" value="NZ_JADEXS020000001.1"/>
</dbReference>
<comment type="caution">
    <text evidence="1">The sequence shown here is derived from an EMBL/GenBank/DDBJ whole genome shotgun (WGS) entry which is preliminary data.</text>
</comment>
<proteinExistence type="predicted"/>
<accession>A0A8J6ZW70</accession>
<evidence type="ECO:0000313" key="2">
    <source>
        <dbReference type="Proteomes" id="UP000622533"/>
    </source>
</evidence>
<dbReference type="AlphaFoldDB" id="A0A8J6ZW70"/>
<reference evidence="1" key="1">
    <citation type="submission" date="2020-10" db="EMBL/GenBank/DDBJ databases">
        <authorList>
            <person name="Castelo-Branco R."/>
            <person name="Eusebio N."/>
            <person name="Adriana R."/>
            <person name="Vieira A."/>
            <person name="Brugerolle De Fraissinette N."/>
            <person name="Rezende De Castro R."/>
            <person name="Schneider M.P."/>
            <person name="Vasconcelos V."/>
            <person name="Leao P.N."/>
        </authorList>
    </citation>
    <scope>NUCLEOTIDE SEQUENCE</scope>
    <source>
        <strain evidence="1">LEGE 12446</strain>
    </source>
</reference>
<name>A0A8J6ZW70_DESMC</name>
<evidence type="ECO:0000313" key="1">
    <source>
        <dbReference type="EMBL" id="MBE9021056.1"/>
    </source>
</evidence>
<protein>
    <submittedName>
        <fullName evidence="1">Uncharacterized protein</fullName>
    </submittedName>
</protein>